<dbReference type="InterPro" id="IPR016151">
    <property type="entry name" value="DNA_mismatch_repair_MutS_N"/>
</dbReference>
<dbReference type="SUPFAM" id="SSF48334">
    <property type="entry name" value="DNA repair protein MutS, domain III"/>
    <property type="match status" value="1"/>
</dbReference>
<dbReference type="Proteomes" id="UP000193685">
    <property type="component" value="Unassembled WGS sequence"/>
</dbReference>
<evidence type="ECO:0000313" key="8">
    <source>
        <dbReference type="EMBL" id="ORY82012.1"/>
    </source>
</evidence>
<dbReference type="InterPro" id="IPR045076">
    <property type="entry name" value="MutS"/>
</dbReference>
<dbReference type="GO" id="GO:0043504">
    <property type="term" value="P:mitochondrial DNA repair"/>
    <property type="evidence" value="ECO:0007669"/>
    <property type="project" value="TreeGrafter"/>
</dbReference>
<dbReference type="GO" id="GO:0006298">
    <property type="term" value="P:mismatch repair"/>
    <property type="evidence" value="ECO:0007669"/>
    <property type="project" value="InterPro"/>
</dbReference>
<dbReference type="InterPro" id="IPR036678">
    <property type="entry name" value="MutS_con_dom_sf"/>
</dbReference>
<dbReference type="PROSITE" id="PS00486">
    <property type="entry name" value="DNA_MISMATCH_REPAIR_2"/>
    <property type="match status" value="1"/>
</dbReference>
<evidence type="ECO:0000256" key="2">
    <source>
        <dbReference type="ARBA" id="ARBA00022741"/>
    </source>
</evidence>
<dbReference type="InterPro" id="IPR027417">
    <property type="entry name" value="P-loop_NTPase"/>
</dbReference>
<name>A0A1Y2FDL3_PROLT</name>
<dbReference type="Pfam" id="PF01624">
    <property type="entry name" value="MutS_I"/>
    <property type="match status" value="1"/>
</dbReference>
<organism evidence="8 9">
    <name type="scientific">Protomyces lactucae-debilis</name>
    <dbReference type="NCBI Taxonomy" id="2754530"/>
    <lineage>
        <taxon>Eukaryota</taxon>
        <taxon>Fungi</taxon>
        <taxon>Dikarya</taxon>
        <taxon>Ascomycota</taxon>
        <taxon>Taphrinomycotina</taxon>
        <taxon>Taphrinomycetes</taxon>
        <taxon>Taphrinales</taxon>
        <taxon>Protomycetaceae</taxon>
        <taxon>Protomyces</taxon>
    </lineage>
</organism>
<accession>A0A1Y2FDL3</accession>
<dbReference type="Gene3D" id="3.40.1170.10">
    <property type="entry name" value="DNA repair protein MutS, domain I"/>
    <property type="match status" value="1"/>
</dbReference>
<dbReference type="Gene3D" id="3.30.420.110">
    <property type="entry name" value="MutS, connector domain"/>
    <property type="match status" value="1"/>
</dbReference>
<evidence type="ECO:0000313" key="9">
    <source>
        <dbReference type="Proteomes" id="UP000193685"/>
    </source>
</evidence>
<dbReference type="GO" id="GO:0005739">
    <property type="term" value="C:mitochondrion"/>
    <property type="evidence" value="ECO:0007669"/>
    <property type="project" value="TreeGrafter"/>
</dbReference>
<dbReference type="GO" id="GO:0030983">
    <property type="term" value="F:mismatched DNA binding"/>
    <property type="evidence" value="ECO:0007669"/>
    <property type="project" value="InterPro"/>
</dbReference>
<dbReference type="GO" id="GO:0140664">
    <property type="term" value="F:ATP-dependent DNA damage sensor activity"/>
    <property type="evidence" value="ECO:0007669"/>
    <property type="project" value="InterPro"/>
</dbReference>
<dbReference type="RefSeq" id="XP_040725146.1">
    <property type="nucleotide sequence ID" value="XM_040867120.1"/>
</dbReference>
<evidence type="ECO:0000256" key="3">
    <source>
        <dbReference type="ARBA" id="ARBA00022763"/>
    </source>
</evidence>
<protein>
    <submittedName>
        <fullName evidence="8">Muts domain V-domain-containing protein</fullName>
    </submittedName>
</protein>
<keyword evidence="9" id="KW-1185">Reference proteome</keyword>
<evidence type="ECO:0000256" key="1">
    <source>
        <dbReference type="ARBA" id="ARBA00006271"/>
    </source>
</evidence>
<dbReference type="InterPro" id="IPR007695">
    <property type="entry name" value="DNA_mismatch_repair_MutS-lik_N"/>
</dbReference>
<keyword evidence="3" id="KW-0227">DNA damage</keyword>
<dbReference type="InterPro" id="IPR000432">
    <property type="entry name" value="DNA_mismatch_repair_MutS_C"/>
</dbReference>
<dbReference type="SMART" id="SM00533">
    <property type="entry name" value="MUTSd"/>
    <property type="match status" value="1"/>
</dbReference>
<dbReference type="AlphaFoldDB" id="A0A1Y2FDL3"/>
<dbReference type="SUPFAM" id="SSF55271">
    <property type="entry name" value="DNA repair protein MutS, domain I"/>
    <property type="match status" value="1"/>
</dbReference>
<keyword evidence="5" id="KW-0238">DNA-binding</keyword>
<dbReference type="SUPFAM" id="SSF53150">
    <property type="entry name" value="DNA repair protein MutS, domain II"/>
    <property type="match status" value="1"/>
</dbReference>
<dbReference type="PANTHER" id="PTHR11361:SF34">
    <property type="entry name" value="DNA MISMATCH REPAIR PROTEIN MSH1, MITOCHONDRIAL"/>
    <property type="match status" value="1"/>
</dbReference>
<dbReference type="SMART" id="SM00534">
    <property type="entry name" value="MUTSac"/>
    <property type="match status" value="1"/>
</dbReference>
<dbReference type="Gene3D" id="3.40.50.300">
    <property type="entry name" value="P-loop containing nucleotide triphosphate hydrolases"/>
    <property type="match status" value="1"/>
</dbReference>
<dbReference type="InterPro" id="IPR017261">
    <property type="entry name" value="DNA_mismatch_repair_MutS/MSH"/>
</dbReference>
<keyword evidence="6" id="KW-0234">DNA repair</keyword>
<keyword evidence="4" id="KW-0067">ATP-binding</keyword>
<dbReference type="InterPro" id="IPR036187">
    <property type="entry name" value="DNA_mismatch_repair_MutS_sf"/>
</dbReference>
<dbReference type="Gene3D" id="1.10.1420.10">
    <property type="match status" value="2"/>
</dbReference>
<gene>
    <name evidence="8" type="ORF">BCR37DRAFT_333898</name>
</gene>
<feature type="domain" description="DNA mismatch repair proteins mutS family" evidence="7">
    <location>
        <begin position="695"/>
        <end position="711"/>
    </location>
</feature>
<feature type="non-terminal residue" evidence="8">
    <location>
        <position position="798"/>
    </location>
</feature>
<dbReference type="STRING" id="56484.A0A1Y2FDL3"/>
<evidence type="ECO:0000256" key="5">
    <source>
        <dbReference type="ARBA" id="ARBA00023125"/>
    </source>
</evidence>
<dbReference type="SUPFAM" id="SSF52540">
    <property type="entry name" value="P-loop containing nucleoside triphosphate hydrolases"/>
    <property type="match status" value="1"/>
</dbReference>
<evidence type="ECO:0000256" key="6">
    <source>
        <dbReference type="ARBA" id="ARBA00023204"/>
    </source>
</evidence>
<dbReference type="PANTHER" id="PTHR11361">
    <property type="entry name" value="DNA MISMATCH REPAIR PROTEIN MUTS FAMILY MEMBER"/>
    <property type="match status" value="1"/>
</dbReference>
<dbReference type="InterPro" id="IPR007860">
    <property type="entry name" value="DNA_mmatch_repair_MutS_con_dom"/>
</dbReference>
<evidence type="ECO:0000259" key="7">
    <source>
        <dbReference type="PROSITE" id="PS00486"/>
    </source>
</evidence>
<comment type="similarity">
    <text evidence="1">Belongs to the DNA mismatch repair MutS family.</text>
</comment>
<dbReference type="OrthoDB" id="2534523at2759"/>
<proteinExistence type="inferred from homology"/>
<feature type="non-terminal residue" evidence="8">
    <location>
        <position position="1"/>
    </location>
</feature>
<dbReference type="GO" id="GO:0005524">
    <property type="term" value="F:ATP binding"/>
    <property type="evidence" value="ECO:0007669"/>
    <property type="project" value="UniProtKB-KW"/>
</dbReference>
<keyword evidence="2" id="KW-0547">Nucleotide-binding</keyword>
<dbReference type="GeneID" id="63783719"/>
<comment type="caution">
    <text evidence="8">The sequence shown here is derived from an EMBL/GenBank/DDBJ whole genome shotgun (WGS) entry which is preliminary data.</text>
</comment>
<dbReference type="NCBIfam" id="NF003810">
    <property type="entry name" value="PRK05399.1"/>
    <property type="match status" value="1"/>
</dbReference>
<dbReference type="OMA" id="DTWIMRR"/>
<dbReference type="GO" id="GO:0005634">
    <property type="term" value="C:nucleus"/>
    <property type="evidence" value="ECO:0007669"/>
    <property type="project" value="TreeGrafter"/>
</dbReference>
<reference evidence="8 9" key="1">
    <citation type="submission" date="2016-07" db="EMBL/GenBank/DDBJ databases">
        <title>Pervasive Adenine N6-methylation of Active Genes in Fungi.</title>
        <authorList>
            <consortium name="DOE Joint Genome Institute"/>
            <person name="Mondo S.J."/>
            <person name="Dannebaum R.O."/>
            <person name="Kuo R.C."/>
            <person name="Labutti K."/>
            <person name="Haridas S."/>
            <person name="Kuo A."/>
            <person name="Salamov A."/>
            <person name="Ahrendt S.R."/>
            <person name="Lipzen A."/>
            <person name="Sullivan W."/>
            <person name="Andreopoulos W.B."/>
            <person name="Clum A."/>
            <person name="Lindquist E."/>
            <person name="Daum C."/>
            <person name="Ramamoorthy G.K."/>
            <person name="Gryganskyi A."/>
            <person name="Culley D."/>
            <person name="Magnuson J.K."/>
            <person name="James T.Y."/>
            <person name="O'Malley M.A."/>
            <person name="Stajich J.E."/>
            <person name="Spatafora J.W."/>
            <person name="Visel A."/>
            <person name="Grigoriev I.V."/>
        </authorList>
    </citation>
    <scope>NUCLEOTIDE SEQUENCE [LARGE SCALE GENOMIC DNA]</scope>
    <source>
        <strain evidence="8 9">12-1054</strain>
    </source>
</reference>
<dbReference type="Pfam" id="PF00488">
    <property type="entry name" value="MutS_V"/>
    <property type="match status" value="1"/>
</dbReference>
<evidence type="ECO:0000256" key="4">
    <source>
        <dbReference type="ARBA" id="ARBA00022840"/>
    </source>
</evidence>
<dbReference type="Pfam" id="PF05188">
    <property type="entry name" value="MutS_II"/>
    <property type="match status" value="1"/>
</dbReference>
<dbReference type="PIRSF" id="PIRSF037677">
    <property type="entry name" value="DNA_mis_repair_Msh6"/>
    <property type="match status" value="1"/>
</dbReference>
<dbReference type="Pfam" id="PF05192">
    <property type="entry name" value="MutS_III"/>
    <property type="match status" value="1"/>
</dbReference>
<sequence>QQALDNIHAYPHCVLLTRVGGFYELYFDHAESYHQELGLKRSFKDTKLGPVAMAGFPFFQLDRFVKLLVQDMGKFVAISEEVEKDPLDVTSKNAFDRKVLRVITPGTLLDEKFLEQETNNYLLSVHIQEQDNLAGLAWMDLSTGDFLTQEVSLSGLASSIQRLQPKEIIGTGLAGFAFTPVEKAEQISDQWKKLVKDDFSLPEALAGSTLLAYIAENLKTSVVTPPVRVSMAGTMRLDYNAIHSLELRRSMMEQGSGYRGSLLHALRGTLTKSGSRLLATWIVNPITSVDTLNQRLDLVTLLLEDEELRSQVQRFLKNSGDAVRVLQRFGFGRGEVEDLLTISASTTATESLLALLSRHARAEPLRSRMTVLDKLRKKITASVDEEGLSKRNREDAETAARVMQEVMQATTPTPERRRKAIERDVSYTMRSTASTALKHLHQTLADLSLEKEALQMHLRQELGDSSLTLKTLPGLSHIAHVRSSSKALLNPDVARAVGSTRSTRSYHIAAWSLLGTRIEATRLQIQREETQTFHALRKLVLQNMAALRENAQVLDELDVACNFAQLASQHNWVRPILEETSTTEIIGGRHPVVEFSLLAKGQQFQPNDCHFGEENMYLITGCNMGGKSTFLRTAAVIQILAQIGSYVPARHARLGIVDQIFSRLGSADSLYQDESTFLVEMKETSAILSGASGKSLVLMDEVGRGTTFVDGISIAYATLEKLQEVGCRTLFATHFHDLAKLMKDFPRAGMLYTDLIEEEDGSFTFEHQMKRGVCTDSHGLKVARIAGIEQSVLDTAQR</sequence>
<dbReference type="EMBL" id="MCFI01000010">
    <property type="protein sequence ID" value="ORY82012.1"/>
    <property type="molecule type" value="Genomic_DNA"/>
</dbReference>
<dbReference type="InterPro" id="IPR007696">
    <property type="entry name" value="DNA_mismatch_repair_MutS_core"/>
</dbReference>